<evidence type="ECO:0000256" key="1">
    <source>
        <dbReference type="SAM" id="SignalP"/>
    </source>
</evidence>
<sequence length="329" mass="37884" precursor="true">MNRCLSLLILTQLVFSIAASSTTEAAETQPLTIKEINQTWQQRRERLQAMRVELSLEIATSKLLFYPEEEEPINPPSTYSPLTKADMESLKKELVINHARYSILLDSPRIHYRHWGRFPSDRLKETISFDNNCFSNGLTVTRLQQSQGTPWIHIFKKTETSDVFSALSQLPLRWALLAGDRDLGETLEGFTVRSETEPILDLDCTVLERTDTEGTARLWVAPKSHDCTVLKYEYHNADKLLVSSQIQYKIDKDWGQVPTTCDLKSFYGNEDLLRNSYKYFFDILHAKASIPAEEFQVKFPQGARVWDSRKRDADGKVITYTVNKITIPR</sequence>
<name>A0A517WTV8_9PLAN</name>
<gene>
    <name evidence="2" type="ORF">V202x_20540</name>
</gene>
<keyword evidence="1" id="KW-0732">Signal</keyword>
<dbReference type="EMBL" id="CP037422">
    <property type="protein sequence ID" value="QDU08684.1"/>
    <property type="molecule type" value="Genomic_DNA"/>
</dbReference>
<feature type="chain" id="PRO_5021893743" evidence="1">
    <location>
        <begin position="26"/>
        <end position="329"/>
    </location>
</feature>
<dbReference type="Proteomes" id="UP000318384">
    <property type="component" value="Chromosome"/>
</dbReference>
<proteinExistence type="predicted"/>
<dbReference type="OrthoDB" id="270215at2"/>
<organism evidence="2 3">
    <name type="scientific">Gimesia aquarii</name>
    <dbReference type="NCBI Taxonomy" id="2527964"/>
    <lineage>
        <taxon>Bacteria</taxon>
        <taxon>Pseudomonadati</taxon>
        <taxon>Planctomycetota</taxon>
        <taxon>Planctomycetia</taxon>
        <taxon>Planctomycetales</taxon>
        <taxon>Planctomycetaceae</taxon>
        <taxon>Gimesia</taxon>
    </lineage>
</organism>
<feature type="signal peptide" evidence="1">
    <location>
        <begin position="1"/>
        <end position="25"/>
    </location>
</feature>
<accession>A0A517WTV8</accession>
<evidence type="ECO:0000313" key="2">
    <source>
        <dbReference type="EMBL" id="QDU08684.1"/>
    </source>
</evidence>
<dbReference type="AlphaFoldDB" id="A0A517WTV8"/>
<reference evidence="2 3" key="1">
    <citation type="submission" date="2019-03" db="EMBL/GenBank/DDBJ databases">
        <title>Deep-cultivation of Planctomycetes and their phenomic and genomic characterization uncovers novel biology.</title>
        <authorList>
            <person name="Wiegand S."/>
            <person name="Jogler M."/>
            <person name="Boedeker C."/>
            <person name="Pinto D."/>
            <person name="Vollmers J."/>
            <person name="Rivas-Marin E."/>
            <person name="Kohn T."/>
            <person name="Peeters S.H."/>
            <person name="Heuer A."/>
            <person name="Rast P."/>
            <person name="Oberbeckmann S."/>
            <person name="Bunk B."/>
            <person name="Jeske O."/>
            <person name="Meyerdierks A."/>
            <person name="Storesund J.E."/>
            <person name="Kallscheuer N."/>
            <person name="Luecker S."/>
            <person name="Lage O.M."/>
            <person name="Pohl T."/>
            <person name="Merkel B.J."/>
            <person name="Hornburger P."/>
            <person name="Mueller R.-W."/>
            <person name="Bruemmer F."/>
            <person name="Labrenz M."/>
            <person name="Spormann A.M."/>
            <person name="Op den Camp H."/>
            <person name="Overmann J."/>
            <person name="Amann R."/>
            <person name="Jetten M.S.M."/>
            <person name="Mascher T."/>
            <person name="Medema M.H."/>
            <person name="Devos D.P."/>
            <person name="Kaster A.-K."/>
            <person name="Ovreas L."/>
            <person name="Rohde M."/>
            <person name="Galperin M.Y."/>
            <person name="Jogler C."/>
        </authorList>
    </citation>
    <scope>NUCLEOTIDE SEQUENCE [LARGE SCALE GENOMIC DNA]</scope>
    <source>
        <strain evidence="2 3">V202</strain>
    </source>
</reference>
<dbReference type="RefSeq" id="WP_145173761.1">
    <property type="nucleotide sequence ID" value="NZ_CP037422.1"/>
</dbReference>
<evidence type="ECO:0000313" key="3">
    <source>
        <dbReference type="Proteomes" id="UP000318384"/>
    </source>
</evidence>
<keyword evidence="3" id="KW-1185">Reference proteome</keyword>
<protein>
    <submittedName>
        <fullName evidence="2">Uncharacterized protein</fullName>
    </submittedName>
</protein>